<dbReference type="KEGG" id="shi:Shel_18660"/>
<protein>
    <recommendedName>
        <fullName evidence="3">Nif11 domain-containing protein</fullName>
    </recommendedName>
</protein>
<evidence type="ECO:0000313" key="2">
    <source>
        <dbReference type="Proteomes" id="UP000002026"/>
    </source>
</evidence>
<dbReference type="STRING" id="471855.Shel_18660"/>
<dbReference type="EMBL" id="CP001684">
    <property type="protein sequence ID" value="ACV22882.1"/>
    <property type="molecule type" value="Genomic_DNA"/>
</dbReference>
<dbReference type="HOGENOM" id="CLU_2025202_0_0_11"/>
<keyword evidence="2" id="KW-1185">Reference proteome</keyword>
<evidence type="ECO:0008006" key="3">
    <source>
        <dbReference type="Google" id="ProtNLM"/>
    </source>
</evidence>
<proteinExistence type="predicted"/>
<evidence type="ECO:0000313" key="1">
    <source>
        <dbReference type="EMBL" id="ACV22882.1"/>
    </source>
</evidence>
<dbReference type="RefSeq" id="WP_012798984.1">
    <property type="nucleotide sequence ID" value="NC_013165.1"/>
</dbReference>
<dbReference type="AlphaFoldDB" id="C7N7J7"/>
<sequence>MAQENVKEFEKLLRSDEELQTKLQEALKAFDGDKGDEKAVFDATVAPLAAEAGLPYTFEEAVESTQARELDDDELKAVAGGSWCLIIGGGHDSDSNTVETENGAGVTGFGTCEYVGIGLAYY</sequence>
<accession>C7N7J7</accession>
<name>C7N7J7_SLAHD</name>
<reference evidence="1 2" key="1">
    <citation type="journal article" date="2009" name="Stand. Genomic Sci.">
        <title>Complete genome sequence of Slackia heliotrinireducens type strain (RHS 1).</title>
        <authorList>
            <person name="Pukall R."/>
            <person name="Lapidus A."/>
            <person name="Nolan M."/>
            <person name="Copeland A."/>
            <person name="Glavina Del Rio T."/>
            <person name="Lucas S."/>
            <person name="Chen F."/>
            <person name="Tice H."/>
            <person name="Cheng J.F."/>
            <person name="Chertkov O."/>
            <person name="Bruce D."/>
            <person name="Goodwin L."/>
            <person name="Kuske C."/>
            <person name="Brettin T."/>
            <person name="Detter J.C."/>
            <person name="Han C."/>
            <person name="Pitluck S."/>
            <person name="Pati A."/>
            <person name="Mavrommatis K."/>
            <person name="Ivanova N."/>
            <person name="Ovchinnikova G."/>
            <person name="Chen A."/>
            <person name="Palaniappan K."/>
            <person name="Schneider S."/>
            <person name="Rohde M."/>
            <person name="Chain P."/>
            <person name="D'haeseleer P."/>
            <person name="Goker M."/>
            <person name="Bristow J."/>
            <person name="Eisen J.A."/>
            <person name="Markowitz V."/>
            <person name="Kyrpides N.C."/>
            <person name="Klenk H.P."/>
            <person name="Hugenholtz P."/>
        </authorList>
    </citation>
    <scope>NUCLEOTIDE SEQUENCE [LARGE SCALE GENOMIC DNA]</scope>
    <source>
        <strain evidence="2">ATCC 29202 / DSM 20476 / NCTC 11029 / RHS 1</strain>
    </source>
</reference>
<dbReference type="Proteomes" id="UP000002026">
    <property type="component" value="Chromosome"/>
</dbReference>
<organism evidence="1 2">
    <name type="scientific">Slackia heliotrinireducens (strain ATCC 29202 / DSM 20476 / NCTC 11029 / RHS 1)</name>
    <name type="common">Peptococcus heliotrinreducens</name>
    <dbReference type="NCBI Taxonomy" id="471855"/>
    <lineage>
        <taxon>Bacteria</taxon>
        <taxon>Bacillati</taxon>
        <taxon>Actinomycetota</taxon>
        <taxon>Coriobacteriia</taxon>
        <taxon>Eggerthellales</taxon>
        <taxon>Eggerthellaceae</taxon>
        <taxon>Slackia</taxon>
    </lineage>
</organism>
<gene>
    <name evidence="1" type="ordered locus">Shel_18660</name>
</gene>